<name>A0A2I4EB19_JUGRE</name>
<sequence length="243" mass="28054">MIFNHHCKNHHQHQYCYVILPFKAWNFIFPHIPKLKALSFKSFLINMLSAPFLMSLLLERKKPRAATDELAAVKAAAWAWYQRGPGSDGRLMAEFDLMRTRRTPGPSLFKLEAMRMAEEEAILEGYSQATSSPIYTDTSLLDDFEIESISRQLDCLIESSGSKFHRKFMAAGDHHDHHQENVTVLLRNGTGTGMKKNKKKKKKKGFWQRHAMVACGTREDHVVDALRDRRKPHEKRTPVVSYM</sequence>
<organism evidence="1 2">
    <name type="scientific">Juglans regia</name>
    <name type="common">English walnut</name>
    <dbReference type="NCBI Taxonomy" id="51240"/>
    <lineage>
        <taxon>Eukaryota</taxon>
        <taxon>Viridiplantae</taxon>
        <taxon>Streptophyta</taxon>
        <taxon>Embryophyta</taxon>
        <taxon>Tracheophyta</taxon>
        <taxon>Spermatophyta</taxon>
        <taxon>Magnoliopsida</taxon>
        <taxon>eudicotyledons</taxon>
        <taxon>Gunneridae</taxon>
        <taxon>Pentapetalae</taxon>
        <taxon>rosids</taxon>
        <taxon>fabids</taxon>
        <taxon>Fagales</taxon>
        <taxon>Juglandaceae</taxon>
        <taxon>Juglans</taxon>
    </lineage>
</organism>
<keyword evidence="1" id="KW-1185">Reference proteome</keyword>
<dbReference type="RefSeq" id="XP_018816587.1">
    <property type="nucleotide sequence ID" value="XM_018961042.2"/>
</dbReference>
<dbReference type="Gramene" id="Jr01_08690_p1">
    <property type="protein sequence ID" value="cds.Jr01_08690_p1"/>
    <property type="gene ID" value="Jr01_08690"/>
</dbReference>
<dbReference type="PANTHER" id="PTHR34665:SF4">
    <property type="entry name" value="DUF3741 DOMAIN-CONTAINING PROTEIN"/>
    <property type="match status" value="1"/>
</dbReference>
<dbReference type="OrthoDB" id="1880786at2759"/>
<dbReference type="AlphaFoldDB" id="A0A2I4EB19"/>
<reference evidence="2" key="1">
    <citation type="submission" date="2025-08" db="UniProtKB">
        <authorList>
            <consortium name="RefSeq"/>
        </authorList>
    </citation>
    <scope>IDENTIFICATION</scope>
    <source>
        <tissue evidence="2">Leaves</tissue>
    </source>
</reference>
<dbReference type="KEGG" id="jre:108987957"/>
<protein>
    <submittedName>
        <fullName evidence="2">Uncharacterized protein LOC108987957</fullName>
    </submittedName>
</protein>
<evidence type="ECO:0000313" key="2">
    <source>
        <dbReference type="RefSeq" id="XP_018816587.1"/>
    </source>
</evidence>
<gene>
    <name evidence="2" type="primary">LOC108987957</name>
</gene>
<dbReference type="Proteomes" id="UP000235220">
    <property type="component" value="Chromosome 1"/>
</dbReference>
<accession>A0A2I4EB19</accession>
<dbReference type="PANTHER" id="PTHR34665">
    <property type="entry name" value="DUF3741 DOMAIN-CONTAINING PROTEIN"/>
    <property type="match status" value="1"/>
</dbReference>
<dbReference type="GeneID" id="108987957"/>
<proteinExistence type="predicted"/>
<evidence type="ECO:0000313" key="1">
    <source>
        <dbReference type="Proteomes" id="UP000235220"/>
    </source>
</evidence>